<dbReference type="Proteomes" id="UP000294229">
    <property type="component" value="Unassembled WGS sequence"/>
</dbReference>
<organism evidence="1 4">
    <name type="scientific">Avibacterium paragallinarum</name>
    <name type="common">Haemophilus gallinarum</name>
    <dbReference type="NCBI Taxonomy" id="728"/>
    <lineage>
        <taxon>Bacteria</taxon>
        <taxon>Pseudomonadati</taxon>
        <taxon>Pseudomonadota</taxon>
        <taxon>Gammaproteobacteria</taxon>
        <taxon>Pasteurellales</taxon>
        <taxon>Pasteurellaceae</taxon>
        <taxon>Avibacterium</taxon>
    </lineage>
</organism>
<gene>
    <name evidence="1" type="ORF">EIG79_07170</name>
    <name evidence="2" type="ORF">NCTC11296_03091</name>
</gene>
<dbReference type="InterPro" id="IPR021107">
    <property type="entry name" value="Restrct_endonuc_II_HinP1I"/>
</dbReference>
<keyword evidence="1" id="KW-0540">Nuclease</keyword>
<dbReference type="EMBL" id="UGHK01000003">
    <property type="protein sequence ID" value="STO91959.1"/>
    <property type="molecule type" value="Genomic_DNA"/>
</dbReference>
<evidence type="ECO:0000313" key="4">
    <source>
        <dbReference type="Proteomes" id="UP000294229"/>
    </source>
</evidence>
<dbReference type="AlphaFoldDB" id="A0A0F5ERT9"/>
<evidence type="ECO:0000313" key="3">
    <source>
        <dbReference type="Proteomes" id="UP000254465"/>
    </source>
</evidence>
<sequence length="249" mass="29249">MDLVQLGSQTARNGFKNEQDVANRFNNWKNSCEAQKWLQIMGFDISKIEKVKAVVLSGYKTDVNVQVFIFSQSAVDIRNIQVKLVSNRRGFNQIDKRWVRNYQEMWHFNEEILTLLQFFTGERKPYRTDTKSKKRMFMTEFTQQEQSLILDWFKKNKMLVLIDIIRGRGEFAAEWVLVAQKIQDNARWVLKNINDVLQHYSEGNVEISPRGSIKLGRVTIQRKGGDNGRPTANMLQFKIDPTELFDINY</sequence>
<evidence type="ECO:0000313" key="2">
    <source>
        <dbReference type="EMBL" id="STO91959.1"/>
    </source>
</evidence>
<protein>
    <submittedName>
        <fullName evidence="2">R.HinP1I restriction endonuclease</fullName>
    </submittedName>
    <submittedName>
        <fullName evidence="1">Type II restriction endonuclease</fullName>
    </submittedName>
</protein>
<dbReference type="GO" id="GO:0004519">
    <property type="term" value="F:endonuclease activity"/>
    <property type="evidence" value="ECO:0007669"/>
    <property type="project" value="UniProtKB-KW"/>
</dbReference>
<dbReference type="KEGG" id="apag:EIA51_07430"/>
<dbReference type="EMBL" id="RQXS01000030">
    <property type="protein sequence ID" value="RZN58732.1"/>
    <property type="molecule type" value="Genomic_DNA"/>
</dbReference>
<reference evidence="2 3" key="1">
    <citation type="submission" date="2018-06" db="EMBL/GenBank/DDBJ databases">
        <authorList>
            <consortium name="Pathogen Informatics"/>
            <person name="Doyle S."/>
        </authorList>
    </citation>
    <scope>NUCLEOTIDE SEQUENCE [LARGE SCALE GENOMIC DNA]</scope>
    <source>
        <strain evidence="2 3">NCTC11296</strain>
    </source>
</reference>
<keyword evidence="1" id="KW-0255">Endonuclease</keyword>
<dbReference type="REBASE" id="375935">
    <property type="entry name" value="Apa11296ORF3090P"/>
</dbReference>
<name>A0A0F5ERT9_AVIPA</name>
<dbReference type="Pfam" id="PF11463">
    <property type="entry name" value="R-HINP1I"/>
    <property type="match status" value="1"/>
</dbReference>
<dbReference type="REBASE" id="283494">
    <property type="entry name" value="Apa174ORF7435P"/>
</dbReference>
<dbReference type="Proteomes" id="UP000254465">
    <property type="component" value="Unassembled WGS sequence"/>
</dbReference>
<dbReference type="CDD" id="cd22331">
    <property type="entry name" value="HinP1I-like"/>
    <property type="match status" value="1"/>
</dbReference>
<evidence type="ECO:0000313" key="1">
    <source>
        <dbReference type="EMBL" id="RZN58732.1"/>
    </source>
</evidence>
<dbReference type="GeneID" id="66255456"/>
<proteinExistence type="predicted"/>
<dbReference type="RefSeq" id="WP_017807249.1">
    <property type="nucleotide sequence ID" value="NZ_CP034110.1"/>
</dbReference>
<dbReference type="REBASE" id="386058">
    <property type="entry name" value="ApaESV135ORF2500P"/>
</dbReference>
<keyword evidence="1" id="KW-0378">Hydrolase</keyword>
<dbReference type="Gene3D" id="3.40.1350.40">
    <property type="match status" value="2"/>
</dbReference>
<accession>A0A0F5ERT9</accession>
<reference evidence="1 4" key="2">
    <citation type="submission" date="2018-11" db="EMBL/GenBank/DDBJ databases">
        <title>Sequencing Av. paragallinarum serogroups.</title>
        <authorList>
            <person name="Hellmuth J.E."/>
            <person name="Boucher C.E."/>
            <person name="Cason E.D."/>
        </authorList>
    </citation>
    <scope>NUCLEOTIDE SEQUENCE [LARGE SCALE GENOMIC DNA]</scope>
    <source>
        <strain evidence="1 4">SA-3</strain>
    </source>
</reference>